<feature type="signal peptide" evidence="1">
    <location>
        <begin position="1"/>
        <end position="27"/>
    </location>
</feature>
<dbReference type="Proteomes" id="UP000503018">
    <property type="component" value="Chromosome"/>
</dbReference>
<reference evidence="2 3" key="1">
    <citation type="submission" date="2020-01" db="EMBL/GenBank/DDBJ databases">
        <title>Sphingomonas sp. strain CSW-10.</title>
        <authorList>
            <person name="Chen W.-M."/>
        </authorList>
    </citation>
    <scope>NUCLEOTIDE SEQUENCE [LARGE SCALE GENOMIC DNA]</scope>
    <source>
        <strain evidence="2 3">CSW-10</strain>
    </source>
</reference>
<dbReference type="KEGG" id="slan:GV829_10890"/>
<evidence type="ECO:0000313" key="2">
    <source>
        <dbReference type="EMBL" id="QJQ32885.1"/>
    </source>
</evidence>
<protein>
    <recommendedName>
        <fullName evidence="4">DUF11 domain-containing protein</fullName>
    </recommendedName>
</protein>
<gene>
    <name evidence="2" type="ORF">GV829_10890</name>
</gene>
<keyword evidence="1" id="KW-0732">Signal</keyword>
<evidence type="ECO:0008006" key="4">
    <source>
        <dbReference type="Google" id="ProtNLM"/>
    </source>
</evidence>
<evidence type="ECO:0000313" key="3">
    <source>
        <dbReference type="Proteomes" id="UP000503018"/>
    </source>
</evidence>
<keyword evidence="3" id="KW-1185">Reference proteome</keyword>
<dbReference type="InterPro" id="IPR047589">
    <property type="entry name" value="DUF11_rpt"/>
</dbReference>
<feature type="chain" id="PRO_5027066941" description="DUF11 domain-containing protein" evidence="1">
    <location>
        <begin position="28"/>
        <end position="351"/>
    </location>
</feature>
<evidence type="ECO:0000256" key="1">
    <source>
        <dbReference type="SAM" id="SignalP"/>
    </source>
</evidence>
<accession>A0A6M4AUU6</accession>
<organism evidence="2 3">
    <name type="scientific">Sphingomonas lacunae</name>
    <dbReference type="NCBI Taxonomy" id="2698828"/>
    <lineage>
        <taxon>Bacteria</taxon>
        <taxon>Pseudomonadati</taxon>
        <taxon>Pseudomonadota</taxon>
        <taxon>Alphaproteobacteria</taxon>
        <taxon>Sphingomonadales</taxon>
        <taxon>Sphingomonadaceae</taxon>
        <taxon>Sphingomonas</taxon>
    </lineage>
</organism>
<dbReference type="EMBL" id="CP053015">
    <property type="protein sequence ID" value="QJQ32885.1"/>
    <property type="molecule type" value="Genomic_DNA"/>
</dbReference>
<name>A0A6M4AUU6_9SPHN</name>
<dbReference type="AlphaFoldDB" id="A0A6M4AUU6"/>
<dbReference type="NCBIfam" id="TIGR01451">
    <property type="entry name" value="B_ant_repeat"/>
    <property type="match status" value="1"/>
</dbReference>
<proteinExistence type="predicted"/>
<sequence>MTSKLYRLGSCSALALVIAGVSAPALAAGTTAGTSILNTATVDYQVGGVAQPQQSASDTFVVDRRISLTVAEDGSSTTVVVPGQTNAVTSFLLTNTSNAVLDFALTATQTVGGTAAHGGTDTFNLSTMTIYRDVDNSGTFNAGDTVVTYIDELAADATVRLFVVGNVPSGLATGAIANVRLTATGREGGAAGTQGAALTQSATQTNTVMDTVFGDTAGVADGNRDAAHSDEDDFTVSTATLTVTKTSTVVSDPVNGTTAPRLIPGAVVQYCIAVQNAAGGASASSVLISDVLPANLTFSAGSIRLDGTLTGSTCNADGTAGGTFTGGTVSGTLSTIAPGTGRTLVFRATVN</sequence>
<dbReference type="RefSeq" id="WP_169946595.1">
    <property type="nucleotide sequence ID" value="NZ_CP053015.1"/>
</dbReference>